<evidence type="ECO:0000313" key="1">
    <source>
        <dbReference type="EMBL" id="KAL3627825.1"/>
    </source>
</evidence>
<organism evidence="1 2">
    <name type="scientific">Castilleja foliolosa</name>
    <dbReference type="NCBI Taxonomy" id="1961234"/>
    <lineage>
        <taxon>Eukaryota</taxon>
        <taxon>Viridiplantae</taxon>
        <taxon>Streptophyta</taxon>
        <taxon>Embryophyta</taxon>
        <taxon>Tracheophyta</taxon>
        <taxon>Spermatophyta</taxon>
        <taxon>Magnoliopsida</taxon>
        <taxon>eudicotyledons</taxon>
        <taxon>Gunneridae</taxon>
        <taxon>Pentapetalae</taxon>
        <taxon>asterids</taxon>
        <taxon>lamiids</taxon>
        <taxon>Lamiales</taxon>
        <taxon>Orobanchaceae</taxon>
        <taxon>Pedicularideae</taxon>
        <taxon>Castillejinae</taxon>
        <taxon>Castilleja</taxon>
    </lineage>
</organism>
<reference evidence="2" key="1">
    <citation type="journal article" date="2024" name="IScience">
        <title>Strigolactones Initiate the Formation of Haustorium-like Structures in Castilleja.</title>
        <authorList>
            <person name="Buerger M."/>
            <person name="Peterson D."/>
            <person name="Chory J."/>
        </authorList>
    </citation>
    <scope>NUCLEOTIDE SEQUENCE [LARGE SCALE GENOMIC DNA]</scope>
</reference>
<gene>
    <name evidence="1" type="ORF">CASFOL_028240</name>
</gene>
<dbReference type="PANTHER" id="PTHR33018:SF31">
    <property type="entry name" value="TRANSPOSASE, PTTA_EN_SPM, PLANT"/>
    <property type="match status" value="1"/>
</dbReference>
<dbReference type="EMBL" id="JAVIJP010000038">
    <property type="protein sequence ID" value="KAL3627825.1"/>
    <property type="molecule type" value="Genomic_DNA"/>
</dbReference>
<protein>
    <submittedName>
        <fullName evidence="1">Uncharacterized protein</fullName>
    </submittedName>
</protein>
<proteinExistence type="predicted"/>
<name>A0ABD3CD61_9LAMI</name>
<dbReference type="PANTHER" id="PTHR33018">
    <property type="entry name" value="OS10G0338966 PROTEIN-RELATED"/>
    <property type="match status" value="1"/>
</dbReference>
<comment type="caution">
    <text evidence="1">The sequence shown here is derived from an EMBL/GenBank/DDBJ whole genome shotgun (WGS) entry which is preliminary data.</text>
</comment>
<evidence type="ECO:0000313" key="2">
    <source>
        <dbReference type="Proteomes" id="UP001632038"/>
    </source>
</evidence>
<sequence length="315" mass="36352">MATDSEHENSSTNKNARLRRRGIYTLKKIDKLTKNGQKILMHWNTKGQPIGPYRSIFQHFISHQTRSRVSISISSWIDVPKEIKSLIWKAVMEKFGVDESKIRLILLSASKKWSDFKHITTDHLCTNTKRTQIRTEPPLDYPFIGRDTWAESIKQRWIFHLSEEIRGLNLYNNVAPANFNDRNSKSAKLNDYPFRSARKSYASIEEELLSEQGLDPTTSSLPRHELWLAARKWADDGYEPRVMDDARNIDTLKEKAAQGQILIEGREDILSLALGKEDHSGRVRAVGAGVRVKTYFPNDKHRNLNNASQKRINEL</sequence>
<accession>A0ABD3CD61</accession>
<dbReference type="Proteomes" id="UP001632038">
    <property type="component" value="Unassembled WGS sequence"/>
</dbReference>
<keyword evidence="2" id="KW-1185">Reference proteome</keyword>
<dbReference type="AlphaFoldDB" id="A0ABD3CD61"/>